<accession>A0A4U6QF67</accession>
<name>A0A4U6QF67_9ACTN</name>
<dbReference type="EMBL" id="SZZH01000003">
    <property type="protein sequence ID" value="TKV58629.1"/>
    <property type="molecule type" value="Genomic_DNA"/>
</dbReference>
<dbReference type="AlphaFoldDB" id="A0A4U6QF67"/>
<dbReference type="Proteomes" id="UP000306985">
    <property type="component" value="Unassembled WGS sequence"/>
</dbReference>
<evidence type="ECO:0000313" key="2">
    <source>
        <dbReference type="Proteomes" id="UP000306985"/>
    </source>
</evidence>
<comment type="caution">
    <text evidence="1">The sequence shown here is derived from an EMBL/GenBank/DDBJ whole genome shotgun (WGS) entry which is preliminary data.</text>
</comment>
<organism evidence="1 2">
    <name type="scientific">Nakamurella flava</name>
    <dbReference type="NCBI Taxonomy" id="2576308"/>
    <lineage>
        <taxon>Bacteria</taxon>
        <taxon>Bacillati</taxon>
        <taxon>Actinomycetota</taxon>
        <taxon>Actinomycetes</taxon>
        <taxon>Nakamurellales</taxon>
        <taxon>Nakamurellaceae</taxon>
        <taxon>Nakamurella</taxon>
    </lineage>
</organism>
<gene>
    <name evidence="1" type="ORF">FDO65_13965</name>
</gene>
<sequence>MTPAADAADGAVKKLADTFAELRHGLGPEFVDQLNLALTSVELVDNGQLEGLGDTPVDVWHYRGDADPRYLVDADPGAGSVSMDLYVDERDRVLHAVFTQATADGEIVGTMSVSAFDTVPAIEAPAPAEVTAR</sequence>
<keyword evidence="2" id="KW-1185">Reference proteome</keyword>
<dbReference type="Gene3D" id="2.50.20.20">
    <property type="match status" value="1"/>
</dbReference>
<reference evidence="1 2" key="1">
    <citation type="submission" date="2019-05" db="EMBL/GenBank/DDBJ databases">
        <title>Nakamurella sp. N5BH11, whole genome shotgun sequence.</title>
        <authorList>
            <person name="Tuo L."/>
        </authorList>
    </citation>
    <scope>NUCLEOTIDE SEQUENCE [LARGE SCALE GENOMIC DNA]</scope>
    <source>
        <strain evidence="1 2">N5BH11</strain>
    </source>
</reference>
<dbReference type="RefSeq" id="WP_137450290.1">
    <property type="nucleotide sequence ID" value="NZ_SZZH01000003.1"/>
</dbReference>
<protein>
    <submittedName>
        <fullName evidence="1">Uncharacterized protein</fullName>
    </submittedName>
</protein>
<evidence type="ECO:0000313" key="1">
    <source>
        <dbReference type="EMBL" id="TKV58629.1"/>
    </source>
</evidence>
<proteinExistence type="predicted"/>